<protein>
    <recommendedName>
        <fullName evidence="7">Flagellar biosynthesis protein FlhA</fullName>
    </recommendedName>
</protein>
<feature type="transmembrane region" description="Helical" evidence="7">
    <location>
        <begin position="276"/>
        <end position="299"/>
    </location>
</feature>
<dbReference type="GO" id="GO:0044780">
    <property type="term" value="P:bacterial-type flagellum assembly"/>
    <property type="evidence" value="ECO:0007669"/>
    <property type="project" value="InterPro"/>
</dbReference>
<comment type="subcellular location">
    <subcellularLocation>
        <location evidence="1 7">Cell membrane</location>
        <topology evidence="1 7">Multi-pass membrane protein</topology>
    </subcellularLocation>
</comment>
<dbReference type="PANTHER" id="PTHR30161:SF1">
    <property type="entry name" value="FLAGELLAR BIOSYNTHESIS PROTEIN FLHA-RELATED"/>
    <property type="match status" value="1"/>
</dbReference>
<feature type="transmembrane region" description="Helical" evidence="7">
    <location>
        <begin position="205"/>
        <end position="226"/>
    </location>
</feature>
<dbReference type="Gene3D" id="3.40.30.60">
    <property type="entry name" value="FHIPEP family, domain 1"/>
    <property type="match status" value="1"/>
</dbReference>
<dbReference type="InterPro" id="IPR042194">
    <property type="entry name" value="FHIPEP_1"/>
</dbReference>
<dbReference type="InterPro" id="IPR042196">
    <property type="entry name" value="FHIPEP_4"/>
</dbReference>
<keyword evidence="8" id="KW-0969">Cilium</keyword>
<accession>A0A5P9JYG0</accession>
<keyword evidence="3 7" id="KW-1003">Cell membrane</keyword>
<gene>
    <name evidence="7 8" type="primary">flhA</name>
    <name evidence="8" type="ORF">GDR74_16295</name>
</gene>
<dbReference type="Gene3D" id="1.10.8.540">
    <property type="entry name" value="FHIPEP family, domain 3"/>
    <property type="match status" value="1"/>
</dbReference>
<keyword evidence="4 7" id="KW-0812">Transmembrane</keyword>
<name>A0A5P9JYG0_9HYPH</name>
<evidence type="ECO:0000313" key="9">
    <source>
        <dbReference type="Proteomes" id="UP000325614"/>
    </source>
</evidence>
<feature type="transmembrane region" description="Helical" evidence="7">
    <location>
        <begin position="42"/>
        <end position="60"/>
    </location>
</feature>
<keyword evidence="7" id="KW-0653">Protein transport</keyword>
<feature type="transmembrane region" description="Helical" evidence="7">
    <location>
        <begin position="112"/>
        <end position="135"/>
    </location>
</feature>
<dbReference type="GO" id="GO:0005886">
    <property type="term" value="C:plasma membrane"/>
    <property type="evidence" value="ECO:0007669"/>
    <property type="project" value="UniProtKB-SubCell"/>
</dbReference>
<evidence type="ECO:0000256" key="5">
    <source>
        <dbReference type="ARBA" id="ARBA00022989"/>
    </source>
</evidence>
<proteinExistence type="inferred from homology"/>
<evidence type="ECO:0000256" key="4">
    <source>
        <dbReference type="ARBA" id="ARBA00022692"/>
    </source>
</evidence>
<evidence type="ECO:0000256" key="6">
    <source>
        <dbReference type="ARBA" id="ARBA00023136"/>
    </source>
</evidence>
<feature type="transmembrane region" description="Helical" evidence="7">
    <location>
        <begin position="72"/>
        <end position="92"/>
    </location>
</feature>
<keyword evidence="9" id="KW-1185">Reference proteome</keyword>
<organism evidence="8 9">
    <name type="scientific">Microvirga thermotolerans</name>
    <dbReference type="NCBI Taxonomy" id="2651334"/>
    <lineage>
        <taxon>Bacteria</taxon>
        <taxon>Pseudomonadati</taxon>
        <taxon>Pseudomonadota</taxon>
        <taxon>Alphaproteobacteria</taxon>
        <taxon>Hyphomicrobiales</taxon>
        <taxon>Methylobacteriaceae</taxon>
        <taxon>Microvirga</taxon>
    </lineage>
</organism>
<keyword evidence="6 7" id="KW-0472">Membrane</keyword>
<dbReference type="RefSeq" id="WP_152587281.1">
    <property type="nucleotide sequence ID" value="NZ_CP045423.1"/>
</dbReference>
<dbReference type="Pfam" id="PF00771">
    <property type="entry name" value="FHIPEP"/>
    <property type="match status" value="1"/>
</dbReference>
<keyword evidence="8" id="KW-0966">Cell projection</keyword>
<evidence type="ECO:0000256" key="2">
    <source>
        <dbReference type="ARBA" id="ARBA00008835"/>
    </source>
</evidence>
<dbReference type="PRINTS" id="PR00949">
    <property type="entry name" value="TYPE3IMAPROT"/>
</dbReference>
<comment type="similarity">
    <text evidence="2 7">Belongs to the FHIPEP (flagella/HR/invasion proteins export pore) family.</text>
</comment>
<evidence type="ECO:0000313" key="8">
    <source>
        <dbReference type="EMBL" id="QFU17647.1"/>
    </source>
</evidence>
<keyword evidence="8" id="KW-0282">Flagellum</keyword>
<dbReference type="PANTHER" id="PTHR30161">
    <property type="entry name" value="FLAGELLAR EXPORT PROTEIN, MEMBRANE FLHA SUBUNIT-RELATED"/>
    <property type="match status" value="1"/>
</dbReference>
<feature type="transmembrane region" description="Helical" evidence="7">
    <location>
        <begin position="246"/>
        <end position="264"/>
    </location>
</feature>
<dbReference type="PIRSF" id="PIRSF005419">
    <property type="entry name" value="FlhA"/>
    <property type="match status" value="1"/>
</dbReference>
<evidence type="ECO:0000256" key="1">
    <source>
        <dbReference type="ARBA" id="ARBA00004651"/>
    </source>
</evidence>
<evidence type="ECO:0000256" key="7">
    <source>
        <dbReference type="RuleBase" id="RU364093"/>
    </source>
</evidence>
<dbReference type="InterPro" id="IPR006301">
    <property type="entry name" value="FlhA"/>
</dbReference>
<keyword evidence="7" id="KW-1005">Bacterial flagellum biogenesis</keyword>
<dbReference type="GO" id="GO:0009306">
    <property type="term" value="P:protein secretion"/>
    <property type="evidence" value="ECO:0007669"/>
    <property type="project" value="InterPro"/>
</dbReference>
<dbReference type="Gene3D" id="3.40.50.12790">
    <property type="entry name" value="FHIPEP family, domain 4"/>
    <property type="match status" value="1"/>
</dbReference>
<keyword evidence="7" id="KW-0813">Transport</keyword>
<comment type="function">
    <text evidence="7">Required for formation of the rod structure of the flagellar apparatus. Together with FliI and FliH, may constitute the export apparatus of flagellin.</text>
</comment>
<dbReference type="Proteomes" id="UP000325614">
    <property type="component" value="Chromosome"/>
</dbReference>
<dbReference type="AlphaFoldDB" id="A0A5P9JYG0"/>
<dbReference type="InterPro" id="IPR001712">
    <property type="entry name" value="T3SS_FHIPEP"/>
</dbReference>
<dbReference type="NCBIfam" id="TIGR01398">
    <property type="entry name" value="FlhA"/>
    <property type="match status" value="1"/>
</dbReference>
<evidence type="ECO:0000256" key="3">
    <source>
        <dbReference type="ARBA" id="ARBA00022475"/>
    </source>
</evidence>
<feature type="transmembrane region" description="Helical" evidence="7">
    <location>
        <begin position="17"/>
        <end position="36"/>
    </location>
</feature>
<reference evidence="8 9" key="1">
    <citation type="submission" date="2019-10" db="EMBL/GenBank/DDBJ databases">
        <title>Isolation, Identification of Microvirga thermotolerans HR1, a novel thermophilic bacterium and Comparative Genomics of the genus Microvirga.</title>
        <authorList>
            <person name="Li J."/>
            <person name="Zhang W."/>
            <person name="Lin M."/>
            <person name="Wang J."/>
        </authorList>
    </citation>
    <scope>NUCLEOTIDE SEQUENCE [LARGE SCALE GENOMIC DNA]</scope>
    <source>
        <strain evidence="8 9">HR1</strain>
    </source>
</reference>
<dbReference type="InterPro" id="IPR042193">
    <property type="entry name" value="FHIPEP_3"/>
</dbReference>
<keyword evidence="7" id="KW-1006">Bacterial flagellum protein export</keyword>
<keyword evidence="5 7" id="KW-1133">Transmembrane helix</keyword>
<dbReference type="KEGG" id="mico:GDR74_16295"/>
<sequence>MAVIDAVAPERAKSRDIAFAGGIVAILAILFLPIPAVVIDMGLALSIAFSVLILMVALWIQKPLEFSSFPTVLLIATLLRLSLGIATTRLILAKGHEGVSAAGHVIYGFSQFVMSGDFVIGIVVFIILITVNFLVITKGATRIAEVGARFTLDAIPGKQMAIDADLSAGLIDDKEAQRRRRELEEESAFFGSMDGASKFVRGEAVASLITIAVNIFGGIIIGVTRHGMTLSHAADVFTKLSVGDGLVAQIPALVVSLAAGLLVSKGGTRGTAEQAVMGQLGAYPRALVVAASLMFIFALVPGLPLVPFMGLGCLMGFVAYTIPKRLAEQREAERAKVAASEEKTRVEAKDSVKESLKTAEIELCLGKHLAVQLLSSHSELAHRVSKMRRKFAQQYGFVVPDIKLSDSLTIPPKSYQVKIHGTVVATQETRPGELLVVIGDGPKPDVPGDEIREPAFGMKAMWISDAYASEVKRGGFSPVDSNSVLLTHLSEVIRNNLPQLLSYKDMRALLDRLDPEYKKLIDDICPSQISYSGLQAVLKLLLAERVSIRNLHLILEAIAEIAPHARRSEQVVEHVRMRIAQQICGDLAEGGVLNVLRLGNRWDLVFHQSLKRDAKGDVIEFDIDPRLVEQFGTEASEAIKKRMKEVHTFALVTAPDARPYVRMIIERLFATLPVLSHLEIARGVEIKSLGTIS</sequence>
<dbReference type="EMBL" id="CP045423">
    <property type="protein sequence ID" value="QFU17647.1"/>
    <property type="molecule type" value="Genomic_DNA"/>
</dbReference>